<comment type="caution">
    <text evidence="2">The sequence shown here is derived from an EMBL/GenBank/DDBJ whole genome shotgun (WGS) entry which is preliminary data.</text>
</comment>
<proteinExistence type="predicted"/>
<dbReference type="InterPro" id="IPR025620">
    <property type="entry name" value="YlaH"/>
</dbReference>
<protein>
    <recommendedName>
        <fullName evidence="6">YlaH-like protein</fullName>
    </recommendedName>
</protein>
<feature type="transmembrane region" description="Helical" evidence="1">
    <location>
        <begin position="53"/>
        <end position="69"/>
    </location>
</feature>
<name>A0A177KKJ2_9BACI</name>
<dbReference type="Pfam" id="PF14036">
    <property type="entry name" value="YlaH"/>
    <property type="match status" value="1"/>
</dbReference>
<accession>A0A177KKJ2</accession>
<dbReference type="Proteomes" id="UP000077271">
    <property type="component" value="Unassembled WGS sequence"/>
</dbReference>
<keyword evidence="1" id="KW-1133">Transmembrane helix</keyword>
<evidence type="ECO:0008006" key="6">
    <source>
        <dbReference type="Google" id="ProtNLM"/>
    </source>
</evidence>
<evidence type="ECO:0000313" key="4">
    <source>
        <dbReference type="Proteomes" id="UP000076935"/>
    </source>
</evidence>
<evidence type="ECO:0000313" key="5">
    <source>
        <dbReference type="Proteomes" id="UP000077271"/>
    </source>
</evidence>
<feature type="transmembrane region" description="Helical" evidence="1">
    <location>
        <begin position="22"/>
        <end position="41"/>
    </location>
</feature>
<dbReference type="Proteomes" id="UP000076935">
    <property type="component" value="Unassembled WGS sequence"/>
</dbReference>
<dbReference type="OrthoDB" id="2680377at2"/>
<dbReference type="RefSeq" id="WP_018392223.1">
    <property type="nucleotide sequence ID" value="NZ_JBCNAN010000043.1"/>
</dbReference>
<dbReference type="AlphaFoldDB" id="A0A177KKJ2"/>
<evidence type="ECO:0000313" key="3">
    <source>
        <dbReference type="EMBL" id="OAH62203.1"/>
    </source>
</evidence>
<organism evidence="2 5">
    <name type="scientific">Domibacillus aminovorans</name>
    <dbReference type="NCBI Taxonomy" id="29332"/>
    <lineage>
        <taxon>Bacteria</taxon>
        <taxon>Bacillati</taxon>
        <taxon>Bacillota</taxon>
        <taxon>Bacilli</taxon>
        <taxon>Bacillales</taxon>
        <taxon>Bacillaceae</taxon>
        <taxon>Domibacillus</taxon>
    </lineage>
</organism>
<evidence type="ECO:0000256" key="1">
    <source>
        <dbReference type="SAM" id="Phobius"/>
    </source>
</evidence>
<dbReference type="EMBL" id="LQWZ01000035">
    <property type="protein sequence ID" value="OAH53647.1"/>
    <property type="molecule type" value="Genomic_DNA"/>
</dbReference>
<reference evidence="4 5" key="1">
    <citation type="submission" date="2016-01" db="EMBL/GenBank/DDBJ databases">
        <title>Investigation of taxonomic status of Bacillus aminovorans.</title>
        <authorList>
            <person name="Verma A."/>
            <person name="Pal Y."/>
            <person name="Krishnamurthi S."/>
        </authorList>
    </citation>
    <scope>NUCLEOTIDE SEQUENCE [LARGE SCALE GENOMIC DNA]</scope>
    <source>
        <strain evidence="3 4">DSM 1314</strain>
        <strain evidence="2 5">DSM 4337</strain>
    </source>
</reference>
<dbReference type="STRING" id="29332.AWH48_10200"/>
<evidence type="ECO:0000313" key="2">
    <source>
        <dbReference type="EMBL" id="OAH53647.1"/>
    </source>
</evidence>
<keyword evidence="4" id="KW-1185">Reference proteome</keyword>
<keyword evidence="1" id="KW-0812">Transmembrane</keyword>
<keyword evidence="1" id="KW-0472">Membrane</keyword>
<dbReference type="EMBL" id="LQWY01000012">
    <property type="protein sequence ID" value="OAH62203.1"/>
    <property type="molecule type" value="Genomic_DNA"/>
</dbReference>
<gene>
    <name evidence="2" type="ORF">AWH48_10200</name>
    <name evidence="3" type="ORF">AWH49_01675</name>
</gene>
<sequence length="104" mass="11658">MEGLEHISPLLGAIIEAFGVKAAVYIYWGILIALSILVYNLGFAKKLKMWQNVIIYISLAIGSLLLLILSYQLPVVESLIVAALILGTYKFRLKKHQKEENTIQ</sequence>